<organism evidence="7 8">
    <name type="scientific">Dreissena polymorpha</name>
    <name type="common">Zebra mussel</name>
    <name type="synonym">Mytilus polymorpha</name>
    <dbReference type="NCBI Taxonomy" id="45954"/>
    <lineage>
        <taxon>Eukaryota</taxon>
        <taxon>Metazoa</taxon>
        <taxon>Spiralia</taxon>
        <taxon>Lophotrochozoa</taxon>
        <taxon>Mollusca</taxon>
        <taxon>Bivalvia</taxon>
        <taxon>Autobranchia</taxon>
        <taxon>Heteroconchia</taxon>
        <taxon>Euheterodonta</taxon>
        <taxon>Imparidentia</taxon>
        <taxon>Neoheterodontei</taxon>
        <taxon>Myida</taxon>
        <taxon>Dreissenoidea</taxon>
        <taxon>Dreissenidae</taxon>
        <taxon>Dreissena</taxon>
    </lineage>
</organism>
<feature type="non-terminal residue" evidence="7">
    <location>
        <position position="1"/>
    </location>
</feature>
<dbReference type="Gene3D" id="2.10.25.10">
    <property type="entry name" value="Laminin"/>
    <property type="match status" value="2"/>
</dbReference>
<dbReference type="InterPro" id="IPR050372">
    <property type="entry name" value="Neurexin-related_CASP"/>
</dbReference>
<dbReference type="InterPro" id="IPR013320">
    <property type="entry name" value="ConA-like_dom_sf"/>
</dbReference>
<dbReference type="PANTHER" id="PTHR15036">
    <property type="entry name" value="PIKACHURIN-LIKE PROTEIN"/>
    <property type="match status" value="1"/>
</dbReference>
<dbReference type="AlphaFoldDB" id="A0A9D4CVD1"/>
<keyword evidence="4" id="KW-0812">Transmembrane</keyword>
<evidence type="ECO:0000259" key="5">
    <source>
        <dbReference type="PROSITE" id="PS50025"/>
    </source>
</evidence>
<feature type="transmembrane region" description="Helical" evidence="4">
    <location>
        <begin position="813"/>
        <end position="836"/>
    </location>
</feature>
<dbReference type="PROSITE" id="PS01186">
    <property type="entry name" value="EGF_2"/>
    <property type="match status" value="1"/>
</dbReference>
<dbReference type="EMBL" id="JAIWYP010000011">
    <property type="protein sequence ID" value="KAH3733319.1"/>
    <property type="molecule type" value="Genomic_DNA"/>
</dbReference>
<reference evidence="7" key="1">
    <citation type="journal article" date="2019" name="bioRxiv">
        <title>The Genome of the Zebra Mussel, Dreissena polymorpha: A Resource for Invasive Species Research.</title>
        <authorList>
            <person name="McCartney M.A."/>
            <person name="Auch B."/>
            <person name="Kono T."/>
            <person name="Mallez S."/>
            <person name="Zhang Y."/>
            <person name="Obille A."/>
            <person name="Becker A."/>
            <person name="Abrahante J.E."/>
            <person name="Garbe J."/>
            <person name="Badalamenti J.P."/>
            <person name="Herman A."/>
            <person name="Mangelson H."/>
            <person name="Liachko I."/>
            <person name="Sullivan S."/>
            <person name="Sone E.D."/>
            <person name="Koren S."/>
            <person name="Silverstein K.A.T."/>
            <person name="Beckman K.B."/>
            <person name="Gohl D.M."/>
        </authorList>
    </citation>
    <scope>NUCLEOTIDE SEQUENCE</scope>
    <source>
        <strain evidence="7">Duluth1</strain>
        <tissue evidence="7">Whole animal</tissue>
    </source>
</reference>
<dbReference type="Gene3D" id="2.60.120.200">
    <property type="match status" value="3"/>
</dbReference>
<evidence type="ECO:0000256" key="4">
    <source>
        <dbReference type="SAM" id="Phobius"/>
    </source>
</evidence>
<keyword evidence="1 2" id="KW-1015">Disulfide bond</keyword>
<feature type="region of interest" description="Disordered" evidence="3">
    <location>
        <begin position="1068"/>
        <end position="1164"/>
    </location>
</feature>
<dbReference type="GO" id="GO:0016020">
    <property type="term" value="C:membrane"/>
    <property type="evidence" value="ECO:0007669"/>
    <property type="project" value="UniProtKB-SubCell"/>
</dbReference>
<dbReference type="PROSITE" id="PS50025">
    <property type="entry name" value="LAM_G_DOMAIN"/>
    <property type="match status" value="3"/>
</dbReference>
<dbReference type="Pfam" id="PF02210">
    <property type="entry name" value="Laminin_G_2"/>
    <property type="match status" value="3"/>
</dbReference>
<keyword evidence="2" id="KW-0245">EGF-like domain</keyword>
<keyword evidence="4" id="KW-1133">Transmembrane helix</keyword>
<dbReference type="InterPro" id="IPR000742">
    <property type="entry name" value="EGF"/>
</dbReference>
<feature type="region of interest" description="Disordered" evidence="3">
    <location>
        <begin position="899"/>
        <end position="931"/>
    </location>
</feature>
<evidence type="ECO:0000256" key="2">
    <source>
        <dbReference type="PROSITE-ProRule" id="PRU00076"/>
    </source>
</evidence>
<comment type="caution">
    <text evidence="2">Lacks conserved residue(s) required for the propagation of feature annotation.</text>
</comment>
<dbReference type="Pfam" id="PF00008">
    <property type="entry name" value="EGF"/>
    <property type="match status" value="1"/>
</dbReference>
<comment type="caution">
    <text evidence="7">The sequence shown here is derived from an EMBL/GenBank/DDBJ whole genome shotgun (WGS) entry which is preliminary data.</text>
</comment>
<keyword evidence="4" id="KW-0472">Membrane</keyword>
<dbReference type="PANTHER" id="PTHR15036:SF49">
    <property type="entry name" value="AXOTACTIN"/>
    <property type="match status" value="1"/>
</dbReference>
<feature type="domain" description="EGF-like" evidence="6">
    <location>
        <begin position="231"/>
        <end position="268"/>
    </location>
</feature>
<feature type="domain" description="Laminin G" evidence="5">
    <location>
        <begin position="511"/>
        <end position="727"/>
    </location>
</feature>
<feature type="compositionally biased region" description="Polar residues" evidence="3">
    <location>
        <begin position="1080"/>
        <end position="1102"/>
    </location>
</feature>
<protein>
    <recommendedName>
        <fullName evidence="9">Neurexin</fullName>
    </recommendedName>
</protein>
<evidence type="ECO:0000259" key="6">
    <source>
        <dbReference type="PROSITE" id="PS50026"/>
    </source>
</evidence>
<proteinExistence type="predicted"/>
<dbReference type="SMART" id="SM00282">
    <property type="entry name" value="LamG"/>
    <property type="match status" value="3"/>
</dbReference>
<accession>A0A9D4CVD1</accession>
<keyword evidence="8" id="KW-1185">Reference proteome</keyword>
<dbReference type="InterPro" id="IPR001791">
    <property type="entry name" value="Laminin_G"/>
</dbReference>
<gene>
    <name evidence="7" type="ORF">DPMN_039745</name>
</gene>
<sequence length="1164" mass="129465">TMTLTSDEGYNSVAMQLPITEVNIEQDSNPLDPGTANLTLGPLICWGNSRQRPVTAVTFNSDEGFLVSHSWRSGDLRVSFRTHHSSAIILYQTGTPDNINYFIVAVSSEDTVKFYFRWGLKQLEVVIVSPSVVSDGRWHEVSIETDRHNVRCMLDLTEQILTIPEGVPTVAMFSGILYIGGVPSSVKKDPVVDSIRGMVGCMRGLAYNGRAYPLNSLIDSSSQNTVFEECMASCWPNPCLNGGRCVEEWGAHQCVCANPWAHSGHNCGFDLNTDSVTFIGTRSSYLHYDAPVDSGFLDNTIIFSFRTFLRNTLLLYIHDHLNNFIQVHLQDSNKIIARFNRFNVILQQTKEIKGVLDDGSWNQVVIDNADGYIKVIVNVDDELTRNSYKKLPLESYTQKPFTDEERVSPVRGPIAGPAGIHVYVGGVPFNMSSYQTLYGCIRGLKIGDTVFHLQEEAQKTNGAVTAMCKDGCESSPCKNAGVCDEQWQDSRYVCDCAFSEFAGPTCETEASGYFTGESILQYNYKPPKEAEETRTERLELVFRVNQEITQNMILVFIYSERAKGYWTHDFIIVYLDPNHGIYLNTNQGYAIHGVGKAGRFADGKPHQLLYSRHQGEMILTVRSASHPLFRNKSLSIDEEGIGRVTVSDNTLDELDTIMIGGILNSQFDKIPDTADYRQYLNFTGCMSEVTFYPTGDLPYSLRPLKDIRDEMNSTGVARMFGPDVEGCSTRDGRIVMTTTTPPPPKPSTVSPQHTFPPWNPGPVRTELIGPAPTLPPNKTNPMVTKETTPSTSVAIDTEYIQGSHDKGRHDNKVIAIALCTVGFLVVVAIMVACVLVKLRKREAIRQEAKKKMKEADIELKVPLDDVDAAISENQKNQNYLARLDEFSMVTVTLGARPQKHKEMSTFKPPPSESSFTYSSVPQSEDDGPPMAEARFYNRKKNRPASSISEVLEEMERQRNAPGKITFLKFLCIVSSHISLCMKRDADPEDIETLHNGPLCTVAMETMPLTCRHDDDDNDADNESESPTPPPLPAHVMNEYNGDSGYEAESKPDEEETLMIDSYLGNDSYAEEVTPTPHSYFPSSPGSKNSNYTSDNNASPMSRSDNESIEKHSDSFKSSSSRVTAPEDSKVIHYGFPNSPVIDINNGSHLLRKQSSVVTQDGQET</sequence>
<evidence type="ECO:0000313" key="7">
    <source>
        <dbReference type="EMBL" id="KAH3733319.1"/>
    </source>
</evidence>
<feature type="domain" description="Laminin G" evidence="5">
    <location>
        <begin position="275"/>
        <end position="468"/>
    </location>
</feature>
<dbReference type="PROSITE" id="PS50026">
    <property type="entry name" value="EGF_3"/>
    <property type="match status" value="2"/>
</dbReference>
<dbReference type="SMART" id="SM00181">
    <property type="entry name" value="EGF"/>
    <property type="match status" value="2"/>
</dbReference>
<feature type="domain" description="EGF-like" evidence="6">
    <location>
        <begin position="469"/>
        <end position="507"/>
    </location>
</feature>
<reference evidence="7" key="2">
    <citation type="submission" date="2020-11" db="EMBL/GenBank/DDBJ databases">
        <authorList>
            <person name="McCartney M.A."/>
            <person name="Auch B."/>
            <person name="Kono T."/>
            <person name="Mallez S."/>
            <person name="Becker A."/>
            <person name="Gohl D.M."/>
            <person name="Silverstein K.A.T."/>
            <person name="Koren S."/>
            <person name="Bechman K.B."/>
            <person name="Herman A."/>
            <person name="Abrahante J.E."/>
            <person name="Garbe J."/>
        </authorList>
    </citation>
    <scope>NUCLEOTIDE SEQUENCE</scope>
    <source>
        <strain evidence="7">Duluth1</strain>
        <tissue evidence="7">Whole animal</tissue>
    </source>
</reference>
<feature type="compositionally biased region" description="Basic and acidic residues" evidence="3">
    <location>
        <begin position="1103"/>
        <end position="1114"/>
    </location>
</feature>
<evidence type="ECO:0000256" key="3">
    <source>
        <dbReference type="SAM" id="MobiDB-lite"/>
    </source>
</evidence>
<dbReference type="CDD" id="cd00054">
    <property type="entry name" value="EGF_CA"/>
    <property type="match status" value="1"/>
</dbReference>
<evidence type="ECO:0000313" key="8">
    <source>
        <dbReference type="Proteomes" id="UP000828390"/>
    </source>
</evidence>
<dbReference type="CDD" id="cd00110">
    <property type="entry name" value="LamG"/>
    <property type="match status" value="3"/>
</dbReference>
<dbReference type="SUPFAM" id="SSF49899">
    <property type="entry name" value="Concanavalin A-like lectins/glucanases"/>
    <property type="match status" value="3"/>
</dbReference>
<feature type="region of interest" description="Disordered" evidence="3">
    <location>
        <begin position="1009"/>
        <end position="1053"/>
    </location>
</feature>
<feature type="compositionally biased region" description="Polar residues" evidence="3">
    <location>
        <begin position="912"/>
        <end position="922"/>
    </location>
</feature>
<evidence type="ECO:0008006" key="9">
    <source>
        <dbReference type="Google" id="ProtNLM"/>
    </source>
</evidence>
<evidence type="ECO:0000256" key="1">
    <source>
        <dbReference type="ARBA" id="ARBA00023157"/>
    </source>
</evidence>
<feature type="domain" description="Laminin G" evidence="5">
    <location>
        <begin position="55"/>
        <end position="230"/>
    </location>
</feature>
<name>A0A9D4CVD1_DREPO</name>
<dbReference type="Proteomes" id="UP000828390">
    <property type="component" value="Unassembled WGS sequence"/>
</dbReference>
<feature type="disulfide bond" evidence="2">
    <location>
        <begin position="477"/>
        <end position="494"/>
    </location>
</feature>
<feature type="compositionally biased region" description="Polar residues" evidence="3">
    <location>
        <begin position="1144"/>
        <end position="1164"/>
    </location>
</feature>